<dbReference type="InterPro" id="IPR004307">
    <property type="entry name" value="TspO_MBR"/>
</dbReference>
<evidence type="ECO:0000313" key="7">
    <source>
        <dbReference type="EMBL" id="AGF71737.1"/>
    </source>
</evidence>
<dbReference type="KEGG" id="chn:A605_03630"/>
<evidence type="ECO:0000256" key="6">
    <source>
        <dbReference type="SAM" id="Phobius"/>
    </source>
</evidence>
<dbReference type="HOGENOM" id="CLU_091805_2_0_11"/>
<dbReference type="Pfam" id="PF03073">
    <property type="entry name" value="TspO_MBR"/>
    <property type="match status" value="1"/>
</dbReference>
<dbReference type="OrthoDB" id="9774199at2"/>
<dbReference type="FunFam" id="1.20.1260.100:FF:000001">
    <property type="entry name" value="translocator protein 2"/>
    <property type="match status" value="1"/>
</dbReference>
<feature type="transmembrane region" description="Helical" evidence="6">
    <location>
        <begin position="20"/>
        <end position="38"/>
    </location>
</feature>
<reference evidence="7 8" key="1">
    <citation type="journal article" date="2012" name="Stand. Genomic Sci.">
        <title>Genome sequence of the halotolerant bacterium Corynebacterium halotolerans type strain YIM 70093(T) (= DSM 44683(T)).</title>
        <authorList>
            <person name="Ruckert C."/>
            <person name="Albersmeier A."/>
            <person name="Al-Dilaimi A."/>
            <person name="Niehaus K."/>
            <person name="Szczepanowski R."/>
            <person name="Kalinowski J."/>
        </authorList>
    </citation>
    <scope>NUCLEOTIDE SEQUENCE [LARGE SCALE GENOMIC DNA]</scope>
    <source>
        <strain evidence="7">YIM 70093</strain>
    </source>
</reference>
<protein>
    <recommendedName>
        <fullName evidence="9">Tryptophan-rich sensory protein</fullName>
    </recommendedName>
</protein>
<evidence type="ECO:0000313" key="8">
    <source>
        <dbReference type="Proteomes" id="UP000011723"/>
    </source>
</evidence>
<keyword evidence="5 6" id="KW-0472">Membrane</keyword>
<dbReference type="InterPro" id="IPR038330">
    <property type="entry name" value="TspO/MBR-related_sf"/>
</dbReference>
<sequence length="173" mass="18532">MVAIDSATKNLTSTRFPRTLLKTGAAVGAAATVGTLLTDPENRWYKSLDKPSWQPPKAAFPIVWTSLYVDIAVVSALVIADAEEKKPGSSKPFQKALAKNLVLNGSWSGLFFRSKRPWLAAAGSALLAVSSADLVRRAWKSSPQRGAALSPYAVWTGFATALSTEIARRNSGR</sequence>
<keyword evidence="4 6" id="KW-1133">Transmembrane helix</keyword>
<accession>M1NQF0</accession>
<dbReference type="AlphaFoldDB" id="M1NQF0"/>
<evidence type="ECO:0008006" key="9">
    <source>
        <dbReference type="Google" id="ProtNLM"/>
    </source>
</evidence>
<comment type="subcellular location">
    <subcellularLocation>
        <location evidence="1">Membrane</location>
        <topology evidence="1">Multi-pass membrane protein</topology>
    </subcellularLocation>
</comment>
<evidence type="ECO:0000256" key="3">
    <source>
        <dbReference type="ARBA" id="ARBA00022692"/>
    </source>
</evidence>
<dbReference type="EMBL" id="CP003697">
    <property type="protein sequence ID" value="AGF71737.1"/>
    <property type="molecule type" value="Genomic_DNA"/>
</dbReference>
<dbReference type="eggNOG" id="COG3476">
    <property type="taxonomic scope" value="Bacteria"/>
</dbReference>
<keyword evidence="8" id="KW-1185">Reference proteome</keyword>
<dbReference type="CDD" id="cd15904">
    <property type="entry name" value="TSPO_MBR"/>
    <property type="match status" value="1"/>
</dbReference>
<dbReference type="PATRIC" id="fig|1121362.3.peg.730"/>
<proteinExistence type="inferred from homology"/>
<evidence type="ECO:0000256" key="2">
    <source>
        <dbReference type="ARBA" id="ARBA00007524"/>
    </source>
</evidence>
<dbReference type="PANTHER" id="PTHR10057">
    <property type="entry name" value="PERIPHERAL-TYPE BENZODIAZEPINE RECEPTOR"/>
    <property type="match status" value="1"/>
</dbReference>
<dbReference type="GO" id="GO:0016020">
    <property type="term" value="C:membrane"/>
    <property type="evidence" value="ECO:0007669"/>
    <property type="project" value="UniProtKB-SubCell"/>
</dbReference>
<dbReference type="STRING" id="1121362.A605_03630"/>
<keyword evidence="3 6" id="KW-0812">Transmembrane</keyword>
<dbReference type="Proteomes" id="UP000011723">
    <property type="component" value="Chromosome"/>
</dbReference>
<dbReference type="PIRSF" id="PIRSF005859">
    <property type="entry name" value="PBR"/>
    <property type="match status" value="1"/>
</dbReference>
<dbReference type="Gene3D" id="1.20.1260.100">
    <property type="entry name" value="TspO/MBR protein"/>
    <property type="match status" value="1"/>
</dbReference>
<comment type="similarity">
    <text evidence="2">Belongs to the TspO/BZRP family.</text>
</comment>
<dbReference type="GO" id="GO:0033013">
    <property type="term" value="P:tetrapyrrole metabolic process"/>
    <property type="evidence" value="ECO:0007669"/>
    <property type="project" value="UniProtKB-ARBA"/>
</dbReference>
<dbReference type="PANTHER" id="PTHR10057:SF0">
    <property type="entry name" value="TRANSLOCATOR PROTEIN"/>
    <property type="match status" value="1"/>
</dbReference>
<name>M1NQF0_9CORY</name>
<organism evidence="7 8">
    <name type="scientific">Corynebacterium halotolerans YIM 70093 = DSM 44683</name>
    <dbReference type="NCBI Taxonomy" id="1121362"/>
    <lineage>
        <taxon>Bacteria</taxon>
        <taxon>Bacillati</taxon>
        <taxon>Actinomycetota</taxon>
        <taxon>Actinomycetes</taxon>
        <taxon>Mycobacteriales</taxon>
        <taxon>Corynebacteriaceae</taxon>
        <taxon>Corynebacterium</taxon>
    </lineage>
</organism>
<evidence type="ECO:0000256" key="1">
    <source>
        <dbReference type="ARBA" id="ARBA00004141"/>
    </source>
</evidence>
<evidence type="ECO:0000256" key="4">
    <source>
        <dbReference type="ARBA" id="ARBA00022989"/>
    </source>
</evidence>
<gene>
    <name evidence="7" type="ORF">A605_03630</name>
</gene>
<feature type="transmembrane region" description="Helical" evidence="6">
    <location>
        <begin position="58"/>
        <end position="80"/>
    </location>
</feature>
<evidence type="ECO:0000256" key="5">
    <source>
        <dbReference type="ARBA" id="ARBA00023136"/>
    </source>
</evidence>
<dbReference type="RefSeq" id="WP_015400156.1">
    <property type="nucleotide sequence ID" value="NC_020302.1"/>
</dbReference>